<proteinExistence type="predicted"/>
<accession>W6PRL4</accession>
<gene>
    <name evidence="1" type="ORF">PROQFM164_S01g000637</name>
</gene>
<protein>
    <submittedName>
        <fullName evidence="1">Genomic scaffold, ProqFM164S01</fullName>
    </submittedName>
</protein>
<dbReference type="OMA" id="WWRLSEI"/>
<dbReference type="AlphaFoldDB" id="W6PRL4"/>
<dbReference type="OrthoDB" id="4368470at2759"/>
<dbReference type="EMBL" id="HG792015">
    <property type="protein sequence ID" value="CDM26828.1"/>
    <property type="molecule type" value="Genomic_DNA"/>
</dbReference>
<evidence type="ECO:0000313" key="1">
    <source>
        <dbReference type="EMBL" id="CDM26828.1"/>
    </source>
</evidence>
<sequence length="278" mass="30803">MASPQDPPSDACKKLTISAKNFTEHASFAESVKGIICEAKHYQLLTVTDVPLGWEDFLWEADEDLPANRKTYDPITGLLRVSIMPTNGHDVASGWLSRAMVRWTRAGLTIPQEEDILYTMSDASIDFKYGVYRGWRKQPDAAFRIVGLNLPTLVVEVGWSEGYPDLLDDMNKLLVGGNGDIRAVIIIKFTQQGVNVSGFLEVYRLNSQGIPYLAQDETVFPTPQGQAAAQQQVRVTRSELFGKFLVPGMTGADILPLDVDWLRSICRSQIALMGLVPV</sequence>
<reference evidence="1" key="1">
    <citation type="journal article" date="2014" name="Nat. Commun.">
        <title>Multiple recent horizontal transfers of a large genomic region in cheese making fungi.</title>
        <authorList>
            <person name="Cheeseman K."/>
            <person name="Ropars J."/>
            <person name="Renault P."/>
            <person name="Dupont J."/>
            <person name="Gouzy J."/>
            <person name="Branca A."/>
            <person name="Abraham A.L."/>
            <person name="Ceppi M."/>
            <person name="Conseiller E."/>
            <person name="Debuchy R."/>
            <person name="Malagnac F."/>
            <person name="Goarin A."/>
            <person name="Silar P."/>
            <person name="Lacoste S."/>
            <person name="Sallet E."/>
            <person name="Bensimon A."/>
            <person name="Giraud T."/>
            <person name="Brygoo Y."/>
        </authorList>
    </citation>
    <scope>NUCLEOTIDE SEQUENCE [LARGE SCALE GENOMIC DNA]</scope>
    <source>
        <strain evidence="1">FM164</strain>
    </source>
</reference>
<keyword evidence="2" id="KW-1185">Reference proteome</keyword>
<organism evidence="1 2">
    <name type="scientific">Penicillium roqueforti (strain FM164)</name>
    <dbReference type="NCBI Taxonomy" id="1365484"/>
    <lineage>
        <taxon>Eukaryota</taxon>
        <taxon>Fungi</taxon>
        <taxon>Dikarya</taxon>
        <taxon>Ascomycota</taxon>
        <taxon>Pezizomycotina</taxon>
        <taxon>Eurotiomycetes</taxon>
        <taxon>Eurotiomycetidae</taxon>
        <taxon>Eurotiales</taxon>
        <taxon>Aspergillaceae</taxon>
        <taxon>Penicillium</taxon>
    </lineage>
</organism>
<dbReference type="Proteomes" id="UP000030686">
    <property type="component" value="Unassembled WGS sequence"/>
</dbReference>
<name>W6PRL4_PENRF</name>
<evidence type="ECO:0000313" key="2">
    <source>
        <dbReference type="Proteomes" id="UP000030686"/>
    </source>
</evidence>
<dbReference type="STRING" id="1365484.W6PRL4"/>